<dbReference type="InterPro" id="IPR051045">
    <property type="entry name" value="TonB-dependent_transducer"/>
</dbReference>
<sequence length="139" mass="15684">MKRIFTQSFILILVIFMSTKSMAQENTSKDEDRPLEMKVDSIEKKPDFPGGINKFYRFVGKNFKVPEKALKYGGKVKLQFIIEKDGTLSDIKAVEDIGYGTGEEAVRVIKLSPKWIPGSNKGLPVRVLYKLPITLTPAM</sequence>
<evidence type="ECO:0000313" key="3">
    <source>
        <dbReference type="EMBL" id="MFC4475575.1"/>
    </source>
</evidence>
<feature type="signal peptide" evidence="1">
    <location>
        <begin position="1"/>
        <end position="23"/>
    </location>
</feature>
<evidence type="ECO:0000259" key="2">
    <source>
        <dbReference type="Pfam" id="PF03544"/>
    </source>
</evidence>
<accession>A0ABV8Z968</accession>
<protein>
    <submittedName>
        <fullName evidence="3">Energy transducer TonB</fullName>
    </submittedName>
</protein>
<gene>
    <name evidence="3" type="ORF">ACFO3N_00685</name>
</gene>
<dbReference type="InterPro" id="IPR037682">
    <property type="entry name" value="TonB_C"/>
</dbReference>
<keyword evidence="1" id="KW-0732">Signal</keyword>
<dbReference type="PANTHER" id="PTHR33446">
    <property type="entry name" value="PROTEIN TONB-RELATED"/>
    <property type="match status" value="1"/>
</dbReference>
<feature type="domain" description="TonB C-terminal" evidence="2">
    <location>
        <begin position="68"/>
        <end position="134"/>
    </location>
</feature>
<dbReference type="Proteomes" id="UP001596003">
    <property type="component" value="Unassembled WGS sequence"/>
</dbReference>
<dbReference type="SUPFAM" id="SSF74653">
    <property type="entry name" value="TolA/TonB C-terminal domain"/>
    <property type="match status" value="1"/>
</dbReference>
<evidence type="ECO:0000256" key="1">
    <source>
        <dbReference type="SAM" id="SignalP"/>
    </source>
</evidence>
<dbReference type="PANTHER" id="PTHR33446:SF2">
    <property type="entry name" value="PROTEIN TONB"/>
    <property type="match status" value="1"/>
</dbReference>
<dbReference type="EMBL" id="JBHSFY010000001">
    <property type="protein sequence ID" value="MFC4475575.1"/>
    <property type="molecule type" value="Genomic_DNA"/>
</dbReference>
<reference evidence="4" key="1">
    <citation type="journal article" date="2019" name="Int. J. Syst. Evol. Microbiol.">
        <title>The Global Catalogue of Microorganisms (GCM) 10K type strain sequencing project: providing services to taxonomists for standard genome sequencing and annotation.</title>
        <authorList>
            <consortium name="The Broad Institute Genomics Platform"/>
            <consortium name="The Broad Institute Genome Sequencing Center for Infectious Disease"/>
            <person name="Wu L."/>
            <person name="Ma J."/>
        </authorList>
    </citation>
    <scope>NUCLEOTIDE SEQUENCE [LARGE SCALE GENOMIC DNA]</scope>
    <source>
        <strain evidence="4">NBRC 103627</strain>
    </source>
</reference>
<dbReference type="Pfam" id="PF03544">
    <property type="entry name" value="TonB_C"/>
    <property type="match status" value="1"/>
</dbReference>
<evidence type="ECO:0000313" key="4">
    <source>
        <dbReference type="Proteomes" id="UP001596003"/>
    </source>
</evidence>
<dbReference type="Gene3D" id="3.30.1150.10">
    <property type="match status" value="1"/>
</dbReference>
<keyword evidence="4" id="KW-1185">Reference proteome</keyword>
<organism evidence="3 4">
    <name type="scientific">Flavobacterium chungangensis</name>
    <dbReference type="NCBI Taxonomy" id="2708132"/>
    <lineage>
        <taxon>Bacteria</taxon>
        <taxon>Pseudomonadati</taxon>
        <taxon>Bacteroidota</taxon>
        <taxon>Flavobacteriia</taxon>
        <taxon>Flavobacteriales</taxon>
        <taxon>Flavobacteriaceae</taxon>
        <taxon>Flavobacterium</taxon>
    </lineage>
</organism>
<feature type="chain" id="PRO_5045809782" evidence="1">
    <location>
        <begin position="24"/>
        <end position="139"/>
    </location>
</feature>
<comment type="caution">
    <text evidence="3">The sequence shown here is derived from an EMBL/GenBank/DDBJ whole genome shotgun (WGS) entry which is preliminary data.</text>
</comment>
<dbReference type="RefSeq" id="WP_379794819.1">
    <property type="nucleotide sequence ID" value="NZ_JBHSFY010000001.1"/>
</dbReference>
<proteinExistence type="predicted"/>
<name>A0ABV8Z968_9FLAO</name>